<dbReference type="PANTHER" id="PTHR46060:SF1">
    <property type="entry name" value="MARINER MOS1 TRANSPOSASE-LIKE PROTEIN"/>
    <property type="match status" value="1"/>
</dbReference>
<reference evidence="4" key="2">
    <citation type="submission" date="2017-10" db="EMBL/GenBank/DDBJ databases">
        <title>Ladona fulva Genome sequencing and assembly.</title>
        <authorList>
            <person name="Murali S."/>
            <person name="Richards S."/>
            <person name="Bandaranaike D."/>
            <person name="Bellair M."/>
            <person name="Blankenburg K."/>
            <person name="Chao H."/>
            <person name="Dinh H."/>
            <person name="Doddapaneni H."/>
            <person name="Dugan-Rocha S."/>
            <person name="Elkadiri S."/>
            <person name="Gnanaolivu R."/>
            <person name="Hernandez B."/>
            <person name="Skinner E."/>
            <person name="Javaid M."/>
            <person name="Lee S."/>
            <person name="Li M."/>
            <person name="Ming W."/>
            <person name="Munidasa M."/>
            <person name="Muniz J."/>
            <person name="Nguyen L."/>
            <person name="Hughes D."/>
            <person name="Osuji N."/>
            <person name="Pu L.-L."/>
            <person name="Puazo M."/>
            <person name="Qu C."/>
            <person name="Quiroz J."/>
            <person name="Raj R."/>
            <person name="Weissenberger G."/>
            <person name="Xin Y."/>
            <person name="Zou X."/>
            <person name="Han Y."/>
            <person name="Worley K."/>
            <person name="Muzny D."/>
            <person name="Gibbs R."/>
        </authorList>
    </citation>
    <scope>NUCLEOTIDE SEQUENCE</scope>
    <source>
        <strain evidence="4">Sampled in the wild</strain>
    </source>
</reference>
<dbReference type="InterPro" id="IPR036397">
    <property type="entry name" value="RNaseH_sf"/>
</dbReference>
<dbReference type="InterPro" id="IPR006600">
    <property type="entry name" value="HTH_CenpB_DNA-bd_dom"/>
</dbReference>
<dbReference type="OrthoDB" id="616263at2759"/>
<comment type="subcellular location">
    <subcellularLocation>
        <location evidence="1">Nucleus</location>
    </subcellularLocation>
</comment>
<dbReference type="InterPro" id="IPR009057">
    <property type="entry name" value="Homeodomain-like_sf"/>
</dbReference>
<protein>
    <recommendedName>
        <fullName evidence="3">HTH CENPB-type domain-containing protein</fullName>
    </recommendedName>
</protein>
<proteinExistence type="predicted"/>
<evidence type="ECO:0000259" key="3">
    <source>
        <dbReference type="Pfam" id="PF03221"/>
    </source>
</evidence>
<dbReference type="AlphaFoldDB" id="A0A8K0KF69"/>
<sequence>MKTADNIALENAIYLWFIQQRRLYILLSGEMIYEKALFFHRQMTKDLKGNHYTSDDEVKATIASWFREKSEEFFSDGMKKLVTCWEKCVRLNGDYVEK</sequence>
<evidence type="ECO:0000256" key="2">
    <source>
        <dbReference type="ARBA" id="ARBA00023125"/>
    </source>
</evidence>
<dbReference type="InterPro" id="IPR052709">
    <property type="entry name" value="Transposase-MT_Hybrid"/>
</dbReference>
<dbReference type="Proteomes" id="UP000792457">
    <property type="component" value="Unassembled WGS sequence"/>
</dbReference>
<dbReference type="Gene3D" id="3.30.420.10">
    <property type="entry name" value="Ribonuclease H-like superfamily/Ribonuclease H"/>
    <property type="match status" value="1"/>
</dbReference>
<keyword evidence="2" id="KW-0238">DNA-binding</keyword>
<evidence type="ECO:0000313" key="5">
    <source>
        <dbReference type="Proteomes" id="UP000792457"/>
    </source>
</evidence>
<reference evidence="4" key="1">
    <citation type="submission" date="2013-04" db="EMBL/GenBank/DDBJ databases">
        <authorList>
            <person name="Qu J."/>
            <person name="Murali S.C."/>
            <person name="Bandaranaike D."/>
            <person name="Bellair M."/>
            <person name="Blankenburg K."/>
            <person name="Chao H."/>
            <person name="Dinh H."/>
            <person name="Doddapaneni H."/>
            <person name="Downs B."/>
            <person name="Dugan-Rocha S."/>
            <person name="Elkadiri S."/>
            <person name="Gnanaolivu R.D."/>
            <person name="Hernandez B."/>
            <person name="Javaid M."/>
            <person name="Jayaseelan J.C."/>
            <person name="Lee S."/>
            <person name="Li M."/>
            <person name="Ming W."/>
            <person name="Munidasa M."/>
            <person name="Muniz J."/>
            <person name="Nguyen L."/>
            <person name="Ongeri F."/>
            <person name="Osuji N."/>
            <person name="Pu L.-L."/>
            <person name="Puazo M."/>
            <person name="Qu C."/>
            <person name="Quiroz J."/>
            <person name="Raj R."/>
            <person name="Weissenberger G."/>
            <person name="Xin Y."/>
            <person name="Zou X."/>
            <person name="Han Y."/>
            <person name="Richards S."/>
            <person name="Worley K."/>
            <person name="Muzny D."/>
            <person name="Gibbs R."/>
        </authorList>
    </citation>
    <scope>NUCLEOTIDE SEQUENCE</scope>
    <source>
        <strain evidence="4">Sampled in the wild</strain>
    </source>
</reference>
<feature type="domain" description="HTH CENPB-type" evidence="3">
    <location>
        <begin position="9"/>
        <end position="46"/>
    </location>
</feature>
<dbReference type="PANTHER" id="PTHR46060">
    <property type="entry name" value="MARINER MOS1 TRANSPOSASE-LIKE PROTEIN"/>
    <property type="match status" value="1"/>
</dbReference>
<name>A0A8K0KF69_LADFU</name>
<evidence type="ECO:0000256" key="1">
    <source>
        <dbReference type="ARBA" id="ARBA00004123"/>
    </source>
</evidence>
<dbReference type="GO" id="GO:0005634">
    <property type="term" value="C:nucleus"/>
    <property type="evidence" value="ECO:0007669"/>
    <property type="project" value="UniProtKB-SubCell"/>
</dbReference>
<keyword evidence="5" id="KW-1185">Reference proteome</keyword>
<organism evidence="4 5">
    <name type="scientific">Ladona fulva</name>
    <name type="common">Scarce chaser dragonfly</name>
    <name type="synonym">Libellula fulva</name>
    <dbReference type="NCBI Taxonomy" id="123851"/>
    <lineage>
        <taxon>Eukaryota</taxon>
        <taxon>Metazoa</taxon>
        <taxon>Ecdysozoa</taxon>
        <taxon>Arthropoda</taxon>
        <taxon>Hexapoda</taxon>
        <taxon>Insecta</taxon>
        <taxon>Pterygota</taxon>
        <taxon>Palaeoptera</taxon>
        <taxon>Odonata</taxon>
        <taxon>Epiprocta</taxon>
        <taxon>Anisoptera</taxon>
        <taxon>Libelluloidea</taxon>
        <taxon>Libellulidae</taxon>
        <taxon>Ladona</taxon>
    </lineage>
</organism>
<dbReference type="SUPFAM" id="SSF46689">
    <property type="entry name" value="Homeodomain-like"/>
    <property type="match status" value="1"/>
</dbReference>
<evidence type="ECO:0000313" key="4">
    <source>
        <dbReference type="EMBL" id="KAG8233099.1"/>
    </source>
</evidence>
<comment type="caution">
    <text evidence="4">The sequence shown here is derived from an EMBL/GenBank/DDBJ whole genome shotgun (WGS) entry which is preliminary data.</text>
</comment>
<dbReference type="EMBL" id="KZ308687">
    <property type="protein sequence ID" value="KAG8233099.1"/>
    <property type="molecule type" value="Genomic_DNA"/>
</dbReference>
<dbReference type="Pfam" id="PF03221">
    <property type="entry name" value="HTH_Tnp_Tc5"/>
    <property type="match status" value="1"/>
</dbReference>
<accession>A0A8K0KF69</accession>
<gene>
    <name evidence="4" type="ORF">J437_LFUL013290</name>
</gene>
<dbReference type="GO" id="GO:0003677">
    <property type="term" value="F:DNA binding"/>
    <property type="evidence" value="ECO:0007669"/>
    <property type="project" value="UniProtKB-KW"/>
</dbReference>